<reference evidence="1 2" key="1">
    <citation type="submission" date="2018-06" db="EMBL/GenBank/DDBJ databases">
        <authorList>
            <consortium name="Pathogen Informatics"/>
            <person name="Doyle S."/>
        </authorList>
    </citation>
    <scope>NUCLEOTIDE SEQUENCE [LARGE SCALE GENOMIC DNA]</scope>
    <source>
        <strain evidence="1 2">NCTC10343</strain>
    </source>
</reference>
<protein>
    <submittedName>
        <fullName evidence="1">Phage lysis holin</fullName>
    </submittedName>
</protein>
<accession>A0A378XYE8</accession>
<evidence type="ECO:0000313" key="1">
    <source>
        <dbReference type="EMBL" id="SUA70016.1"/>
    </source>
</evidence>
<evidence type="ECO:0000313" key="2">
    <source>
        <dbReference type="Proteomes" id="UP000254400"/>
    </source>
</evidence>
<gene>
    <name evidence="1" type="ORF">NCTC10343_02885</name>
</gene>
<name>A0A378XYE8_PAEPO</name>
<dbReference type="Proteomes" id="UP000254400">
    <property type="component" value="Unassembled WGS sequence"/>
</dbReference>
<dbReference type="AlphaFoldDB" id="A0A378XYE8"/>
<organism evidence="1 2">
    <name type="scientific">Paenibacillus polymyxa</name>
    <name type="common">Bacillus polymyxa</name>
    <dbReference type="NCBI Taxonomy" id="1406"/>
    <lineage>
        <taxon>Bacteria</taxon>
        <taxon>Bacillati</taxon>
        <taxon>Bacillota</taxon>
        <taxon>Bacilli</taxon>
        <taxon>Bacillales</taxon>
        <taxon>Paenibacillaceae</taxon>
        <taxon>Paenibacillus</taxon>
    </lineage>
</organism>
<dbReference type="EMBL" id="UGSC01000001">
    <property type="protein sequence ID" value="SUA70016.1"/>
    <property type="molecule type" value="Genomic_DNA"/>
</dbReference>
<proteinExistence type="predicted"/>
<sequence length="54" mass="5846">MFTLVIIDYVIGLFAAGAEGGEKGTEPNLKSKIGLRRHRSKSIYFCNGSSIPSD</sequence>